<dbReference type="Proteomes" id="UP000682739">
    <property type="component" value="Chromosome"/>
</dbReference>
<dbReference type="KEGG" id="psym:J1N51_11880"/>
<dbReference type="Gene3D" id="3.40.930.10">
    <property type="entry name" value="Mannitol-specific EII, Chain A"/>
    <property type="match status" value="1"/>
</dbReference>
<dbReference type="Pfam" id="PF00359">
    <property type="entry name" value="PTS_EIIA_2"/>
    <property type="match status" value="1"/>
</dbReference>
<dbReference type="PROSITE" id="PS51094">
    <property type="entry name" value="PTS_EIIA_TYPE_2"/>
    <property type="match status" value="1"/>
</dbReference>
<dbReference type="GO" id="GO:0009401">
    <property type="term" value="P:phosphoenolpyruvate-dependent sugar phosphotransferase system"/>
    <property type="evidence" value="ECO:0007669"/>
    <property type="project" value="InterPro"/>
</dbReference>
<protein>
    <submittedName>
        <fullName evidence="2">PTS IIA-like nitrogen regulatory protein PtsN</fullName>
    </submittedName>
</protein>
<reference evidence="2" key="1">
    <citation type="submission" date="2021-03" db="EMBL/GenBank/DDBJ databases">
        <title>Description of Psychrosphaera ytuae sp. nov. isolated from deep sea sediment of South China Sea.</title>
        <authorList>
            <person name="Zhang J."/>
            <person name="Xu X.-D."/>
        </authorList>
    </citation>
    <scope>NUCLEOTIDE SEQUENCE</scope>
    <source>
        <strain evidence="2">MTZ26</strain>
    </source>
</reference>
<evidence type="ECO:0000313" key="3">
    <source>
        <dbReference type="Proteomes" id="UP000682739"/>
    </source>
</evidence>
<gene>
    <name evidence="2" type="primary">ptsN</name>
    <name evidence="2" type="ORF">J1N51_11880</name>
</gene>
<dbReference type="InterPro" id="IPR006320">
    <property type="entry name" value="PTS_Nitro_regul"/>
</dbReference>
<dbReference type="RefSeq" id="WP_208831481.1">
    <property type="nucleotide sequence ID" value="NZ_CP072110.1"/>
</dbReference>
<dbReference type="GO" id="GO:0008982">
    <property type="term" value="F:protein-N(PI)-phosphohistidine-sugar phosphotransferase activity"/>
    <property type="evidence" value="ECO:0007669"/>
    <property type="project" value="InterPro"/>
</dbReference>
<dbReference type="AlphaFoldDB" id="A0A975DA54"/>
<sequence length="150" mass="16398">MKLKVLLQPECTKVLSDCQSKKKILEHIAEIASSQLPDLNCSEVLASLMNREKLGSTGIGNGVAIPHGKIKPEGNKVVAVLLVSHPAVDYDAIDNRPVDVFCALIVPEDQCETHLQTLANIAEIFDNKEILRKIRGAKTDNDLYNIIEAA</sequence>
<keyword evidence="3" id="KW-1185">Reference proteome</keyword>
<evidence type="ECO:0000313" key="2">
    <source>
        <dbReference type="EMBL" id="QTH63425.1"/>
    </source>
</evidence>
<name>A0A975DA54_9GAMM</name>
<dbReference type="PROSITE" id="PS00372">
    <property type="entry name" value="PTS_EIIA_TYPE_2_HIS"/>
    <property type="match status" value="1"/>
</dbReference>
<dbReference type="NCBIfam" id="TIGR01419">
    <property type="entry name" value="nitro_reg_IIA"/>
    <property type="match status" value="1"/>
</dbReference>
<feature type="domain" description="PTS EIIA type-2" evidence="1">
    <location>
        <begin position="5"/>
        <end position="150"/>
    </location>
</feature>
<organism evidence="2 3">
    <name type="scientific">Psychrosphaera ytuae</name>
    <dbReference type="NCBI Taxonomy" id="2820710"/>
    <lineage>
        <taxon>Bacteria</taxon>
        <taxon>Pseudomonadati</taxon>
        <taxon>Pseudomonadota</taxon>
        <taxon>Gammaproteobacteria</taxon>
        <taxon>Alteromonadales</taxon>
        <taxon>Pseudoalteromonadaceae</taxon>
        <taxon>Psychrosphaera</taxon>
    </lineage>
</organism>
<dbReference type="InterPro" id="IPR051541">
    <property type="entry name" value="PTS_SugarTrans_NitroReg"/>
</dbReference>
<dbReference type="GO" id="GO:0030295">
    <property type="term" value="F:protein kinase activator activity"/>
    <property type="evidence" value="ECO:0007669"/>
    <property type="project" value="TreeGrafter"/>
</dbReference>
<dbReference type="EMBL" id="CP072110">
    <property type="protein sequence ID" value="QTH63425.1"/>
    <property type="molecule type" value="Genomic_DNA"/>
</dbReference>
<dbReference type="InterPro" id="IPR016152">
    <property type="entry name" value="PTrfase/Anion_transptr"/>
</dbReference>
<proteinExistence type="predicted"/>
<dbReference type="PANTHER" id="PTHR47738">
    <property type="entry name" value="PTS SYSTEM FRUCTOSE-LIKE EIIA COMPONENT-RELATED"/>
    <property type="match status" value="1"/>
</dbReference>
<dbReference type="CDD" id="cd00211">
    <property type="entry name" value="PTS_IIA_fru"/>
    <property type="match status" value="1"/>
</dbReference>
<accession>A0A975DA54</accession>
<dbReference type="PANTHER" id="PTHR47738:SF1">
    <property type="entry name" value="NITROGEN REGULATORY PROTEIN"/>
    <property type="match status" value="1"/>
</dbReference>
<dbReference type="SUPFAM" id="SSF55804">
    <property type="entry name" value="Phoshotransferase/anion transport protein"/>
    <property type="match status" value="1"/>
</dbReference>
<evidence type="ECO:0000259" key="1">
    <source>
        <dbReference type="PROSITE" id="PS51094"/>
    </source>
</evidence>
<dbReference type="InterPro" id="IPR002178">
    <property type="entry name" value="PTS_EIIA_type-2_dom"/>
</dbReference>